<proteinExistence type="predicted"/>
<protein>
    <submittedName>
        <fullName evidence="2">NurA domain protein</fullName>
    </submittedName>
</protein>
<reference evidence="2 3" key="1">
    <citation type="journal article" date="2013" name="PLoS ONE">
        <title>Assembly-driven community genomics of a hypersaline microbial ecosystem.</title>
        <authorList>
            <person name="Podell S."/>
            <person name="Ugalde J.A."/>
            <person name="Narasingarao P."/>
            <person name="Banfield J.F."/>
            <person name="Heidelberg K.B."/>
            <person name="Allen E.E."/>
        </authorList>
    </citation>
    <scope>NUCLEOTIDE SEQUENCE [LARGE SCALE GENOMIC DNA]</scope>
    <source>
        <strain evidence="3">J07HQW2</strain>
    </source>
</reference>
<dbReference type="SMART" id="SM00933">
    <property type="entry name" value="NurA"/>
    <property type="match status" value="1"/>
</dbReference>
<gene>
    <name evidence="2" type="ORF">J07HQW2_03711</name>
</gene>
<evidence type="ECO:0000313" key="3">
    <source>
        <dbReference type="Proteomes" id="UP000030710"/>
    </source>
</evidence>
<sequence>MDQRSFSVIGELLQTVDVAIPDDLPSQTERARSAFEHLHFEDGTVSSIGDPAYKRISIGEIGSWSGDPWDDCPTYGIDASTTRPIEYTNGLALDIAHAKLAVCGADADRSVETASQITAAVYYDNPDATLRDETISEGDIHADLVRFPTSTASTRDITTSLSTTAQKLAEGGHAADSLDQIDGPLFIDGSVLPLGIMYWLLAEEIGQDSPAAVWDLPEKIAENYVEIIDQQYAAGNPVIGVVKTTSAIETVESLRQKVSANGLTDSRGRELPVPWTRDEQFFAQVLYDAQDEYLSHFTFTDWFVSEGQVIGNSVLRLLEPLSDSLSHGEPEQYRRAFCYCRLPKTGDMLRIETPYLMVQDESTRQAVKWKALKEIAARRGVPRAIQRADTLAQITRDNREDIEAMITTSNATFEHNEDGRWRDLLGEGILS</sequence>
<name>U1NJ05_9EURY</name>
<accession>U1NJ05</accession>
<dbReference type="InterPro" id="IPR018977">
    <property type="entry name" value="NurA_domain"/>
</dbReference>
<organism evidence="2 3">
    <name type="scientific">Haloquadratum walsbyi J07HQW2</name>
    <dbReference type="NCBI Taxonomy" id="1238425"/>
    <lineage>
        <taxon>Archaea</taxon>
        <taxon>Methanobacteriati</taxon>
        <taxon>Methanobacteriota</taxon>
        <taxon>Stenosarchaea group</taxon>
        <taxon>Halobacteria</taxon>
        <taxon>Halobacteriales</taxon>
        <taxon>Haloferacaceae</taxon>
        <taxon>Haloquadratum</taxon>
    </lineage>
</organism>
<dbReference type="RefSeq" id="WP_021056686.1">
    <property type="nucleotide sequence ID" value="NZ_KE356561.1"/>
</dbReference>
<feature type="domain" description="NurA" evidence="1">
    <location>
        <begin position="72"/>
        <end position="394"/>
    </location>
</feature>
<evidence type="ECO:0000259" key="1">
    <source>
        <dbReference type="SMART" id="SM00933"/>
    </source>
</evidence>
<dbReference type="Proteomes" id="UP000030710">
    <property type="component" value="Unassembled WGS sequence"/>
</dbReference>
<dbReference type="STRING" id="1238425.J07HQW2_03711"/>
<dbReference type="HOGENOM" id="CLU_603583_0_0_2"/>
<dbReference type="AlphaFoldDB" id="U1NJ05"/>
<evidence type="ECO:0000313" key="2">
    <source>
        <dbReference type="EMBL" id="ERG97225.1"/>
    </source>
</evidence>
<dbReference type="EMBL" id="KE356561">
    <property type="protein sequence ID" value="ERG97225.1"/>
    <property type="molecule type" value="Genomic_DNA"/>
</dbReference>
<dbReference type="eggNOG" id="arCOG00367">
    <property type="taxonomic scope" value="Archaea"/>
</dbReference>
<dbReference type="Pfam" id="PF09376">
    <property type="entry name" value="NurA"/>
    <property type="match status" value="1"/>
</dbReference>